<name>A0A4R7VYN0_9PSEU</name>
<feature type="domain" description="HTH luxR-type" evidence="4">
    <location>
        <begin position="141"/>
        <end position="206"/>
    </location>
</feature>
<dbReference type="SMART" id="SM00421">
    <property type="entry name" value="HTH_LUXR"/>
    <property type="match status" value="1"/>
</dbReference>
<evidence type="ECO:0000313" key="5">
    <source>
        <dbReference type="EMBL" id="TDV54768.1"/>
    </source>
</evidence>
<organism evidence="5 6">
    <name type="scientific">Actinophytocola oryzae</name>
    <dbReference type="NCBI Taxonomy" id="502181"/>
    <lineage>
        <taxon>Bacteria</taxon>
        <taxon>Bacillati</taxon>
        <taxon>Actinomycetota</taxon>
        <taxon>Actinomycetes</taxon>
        <taxon>Pseudonocardiales</taxon>
        <taxon>Pseudonocardiaceae</taxon>
    </lineage>
</organism>
<dbReference type="GO" id="GO:0003677">
    <property type="term" value="F:DNA binding"/>
    <property type="evidence" value="ECO:0007669"/>
    <property type="project" value="UniProtKB-KW"/>
</dbReference>
<dbReference type="SUPFAM" id="SSF46894">
    <property type="entry name" value="C-terminal effector domain of the bipartite response regulators"/>
    <property type="match status" value="1"/>
</dbReference>
<accession>A0A4R7VYN0</accession>
<evidence type="ECO:0000256" key="2">
    <source>
        <dbReference type="ARBA" id="ARBA00023125"/>
    </source>
</evidence>
<dbReference type="GO" id="GO:0006355">
    <property type="term" value="P:regulation of DNA-templated transcription"/>
    <property type="evidence" value="ECO:0007669"/>
    <property type="project" value="InterPro"/>
</dbReference>
<dbReference type="AlphaFoldDB" id="A0A4R7VYN0"/>
<dbReference type="PROSITE" id="PS50043">
    <property type="entry name" value="HTH_LUXR_2"/>
    <property type="match status" value="1"/>
</dbReference>
<evidence type="ECO:0000256" key="1">
    <source>
        <dbReference type="ARBA" id="ARBA00023015"/>
    </source>
</evidence>
<dbReference type="PRINTS" id="PR00038">
    <property type="entry name" value="HTHLUXR"/>
</dbReference>
<keyword evidence="3" id="KW-0804">Transcription</keyword>
<dbReference type="PROSITE" id="PS00622">
    <property type="entry name" value="HTH_LUXR_1"/>
    <property type="match status" value="1"/>
</dbReference>
<dbReference type="PANTHER" id="PTHR44688:SF16">
    <property type="entry name" value="DNA-BINDING TRANSCRIPTIONAL ACTIVATOR DEVR_DOSR"/>
    <property type="match status" value="1"/>
</dbReference>
<keyword evidence="1" id="KW-0805">Transcription regulation</keyword>
<dbReference type="CDD" id="cd06170">
    <property type="entry name" value="LuxR_C_like"/>
    <property type="match status" value="1"/>
</dbReference>
<gene>
    <name evidence="5" type="ORF">CLV71_1038</name>
</gene>
<keyword evidence="6" id="KW-1185">Reference proteome</keyword>
<evidence type="ECO:0000259" key="4">
    <source>
        <dbReference type="PROSITE" id="PS50043"/>
    </source>
</evidence>
<dbReference type="PANTHER" id="PTHR44688">
    <property type="entry name" value="DNA-BINDING TRANSCRIPTIONAL ACTIVATOR DEVR_DOSR"/>
    <property type="match status" value="1"/>
</dbReference>
<protein>
    <submittedName>
        <fullName evidence="5">DNA-binding NarL/FixJ family response regulator</fullName>
    </submittedName>
</protein>
<dbReference type="InterPro" id="IPR016032">
    <property type="entry name" value="Sig_transdc_resp-reg_C-effctor"/>
</dbReference>
<dbReference type="InterPro" id="IPR000792">
    <property type="entry name" value="Tscrpt_reg_LuxR_C"/>
</dbReference>
<reference evidence="5 6" key="1">
    <citation type="submission" date="2019-03" db="EMBL/GenBank/DDBJ databases">
        <title>Genomic Encyclopedia of Archaeal and Bacterial Type Strains, Phase II (KMG-II): from individual species to whole genera.</title>
        <authorList>
            <person name="Goeker M."/>
        </authorList>
    </citation>
    <scope>NUCLEOTIDE SEQUENCE [LARGE SCALE GENOMIC DNA]</scope>
    <source>
        <strain evidence="5 6">DSM 45499</strain>
    </source>
</reference>
<comment type="caution">
    <text evidence="5">The sequence shown here is derived from an EMBL/GenBank/DDBJ whole genome shotgun (WGS) entry which is preliminary data.</text>
</comment>
<evidence type="ECO:0000313" key="6">
    <source>
        <dbReference type="Proteomes" id="UP000294927"/>
    </source>
</evidence>
<evidence type="ECO:0000256" key="3">
    <source>
        <dbReference type="ARBA" id="ARBA00023163"/>
    </source>
</evidence>
<dbReference type="EMBL" id="SOCP01000003">
    <property type="protein sequence ID" value="TDV54768.1"/>
    <property type="molecule type" value="Genomic_DNA"/>
</dbReference>
<proteinExistence type="predicted"/>
<keyword evidence="2 5" id="KW-0238">DNA-binding</keyword>
<dbReference type="Proteomes" id="UP000294927">
    <property type="component" value="Unassembled WGS sequence"/>
</dbReference>
<dbReference type="Pfam" id="PF00196">
    <property type="entry name" value="GerE"/>
    <property type="match status" value="1"/>
</dbReference>
<sequence length="208" mass="22361">MVRERLRIAVQTADQLSMAGLSSYLGDRPEITLLAAEQRTQADVVVVAAARLTGEVVAGLRRAAAETPTPVVLVLDEIGDVDVLTIVECRAVAVLPRVAATGDRVLRSVLAAAAGGGVMPPNLVAELLEHVRRLQEELVTPTAADGRLTAREVDVLRLMADGMDTAEIATELSYSERTVKNVFYALTTRLNLRNRPHAVAYALRKGMI</sequence>
<dbReference type="Gene3D" id="3.40.50.2300">
    <property type="match status" value="1"/>
</dbReference>